<feature type="modified residue" description="N6-lipoyllysine" evidence="3">
    <location>
        <position position="156"/>
    </location>
</feature>
<proteinExistence type="inferred from homology"/>
<keyword evidence="2 3" id="KW-0450">Lipoyl</keyword>
<comment type="subunit">
    <text evidence="3">The glycine cleavage system is composed of four proteins: P, T, L and H.</text>
</comment>
<dbReference type="PANTHER" id="PTHR11715">
    <property type="entry name" value="GLYCINE CLEAVAGE SYSTEM H PROTEIN"/>
    <property type="match status" value="1"/>
</dbReference>
<protein>
    <recommendedName>
        <fullName evidence="3">Glycine cleavage system H protein</fullName>
    </recommendedName>
</protein>
<dbReference type="EMBL" id="JACJTC010000001">
    <property type="protein sequence ID" value="MBD2609733.1"/>
    <property type="molecule type" value="Genomic_DNA"/>
</dbReference>
<dbReference type="Gene3D" id="2.40.50.100">
    <property type="match status" value="1"/>
</dbReference>
<dbReference type="NCBIfam" id="NF002270">
    <property type="entry name" value="PRK01202.1"/>
    <property type="match status" value="1"/>
</dbReference>
<dbReference type="InterPro" id="IPR000089">
    <property type="entry name" value="Biotin_lipoyl"/>
</dbReference>
<comment type="caution">
    <text evidence="6">The sequence shown here is derived from an EMBL/GenBank/DDBJ whole genome shotgun (WGS) entry which is preliminary data.</text>
</comment>
<evidence type="ECO:0000256" key="3">
    <source>
        <dbReference type="HAMAP-Rule" id="MF_00272"/>
    </source>
</evidence>
<organism evidence="6 7">
    <name type="scientific">Nostoc punctiforme FACHB-252</name>
    <dbReference type="NCBI Taxonomy" id="1357509"/>
    <lineage>
        <taxon>Bacteria</taxon>
        <taxon>Bacillati</taxon>
        <taxon>Cyanobacteriota</taxon>
        <taxon>Cyanophyceae</taxon>
        <taxon>Nostocales</taxon>
        <taxon>Nostocaceae</taxon>
        <taxon>Nostoc</taxon>
    </lineage>
</organism>
<dbReference type="NCBIfam" id="TIGR00527">
    <property type="entry name" value="gcvH"/>
    <property type="match status" value="1"/>
</dbReference>
<evidence type="ECO:0000313" key="6">
    <source>
        <dbReference type="EMBL" id="MBD2609733.1"/>
    </source>
</evidence>
<dbReference type="InterPro" id="IPR011053">
    <property type="entry name" value="Single_hybrid_motif"/>
</dbReference>
<feature type="domain" description="Lipoyl-binding" evidence="5">
    <location>
        <begin position="115"/>
        <end position="197"/>
    </location>
</feature>
<evidence type="ECO:0000259" key="5">
    <source>
        <dbReference type="PROSITE" id="PS50968"/>
    </source>
</evidence>
<dbReference type="InterPro" id="IPR002930">
    <property type="entry name" value="GCV_H"/>
</dbReference>
<dbReference type="CDD" id="cd06848">
    <property type="entry name" value="GCS_H"/>
    <property type="match status" value="1"/>
</dbReference>
<dbReference type="InterPro" id="IPR003016">
    <property type="entry name" value="2-oxoA_DH_lipoyl-BS"/>
</dbReference>
<keyword evidence="4" id="KW-0472">Membrane</keyword>
<sequence>MDFALWKDIDILISVFNTTFVCNYRKNLSVNFIKTICQYAIRSAITLVLAVTLFVTNLFWPAASQAIAQALPAQINQPQSNQSWLTGILQLALLNIPSQLKYTKDHEWVLVEGNIAKIGITEYAERQFGETVFAELPKVGQVFDQGDELGTIESVKAVAQFYTPVKGEVVEVNQAVADEPELLNEDPYGDGWLVKIRFSDSSELNALLSSQQYSDYIKESSEA</sequence>
<gene>
    <name evidence="3 6" type="primary">gcvH</name>
    <name evidence="6" type="ORF">H6G94_00335</name>
</gene>
<keyword evidence="4" id="KW-1133">Transmembrane helix</keyword>
<keyword evidence="7" id="KW-1185">Reference proteome</keyword>
<feature type="transmembrane region" description="Helical" evidence="4">
    <location>
        <begin position="39"/>
        <end position="60"/>
    </location>
</feature>
<evidence type="ECO:0000256" key="2">
    <source>
        <dbReference type="ARBA" id="ARBA00022823"/>
    </source>
</evidence>
<accession>A0ABR8H3V7</accession>
<evidence type="ECO:0000256" key="1">
    <source>
        <dbReference type="ARBA" id="ARBA00009249"/>
    </source>
</evidence>
<evidence type="ECO:0000256" key="4">
    <source>
        <dbReference type="SAM" id="Phobius"/>
    </source>
</evidence>
<dbReference type="SUPFAM" id="SSF51230">
    <property type="entry name" value="Single hybrid motif"/>
    <property type="match status" value="1"/>
</dbReference>
<dbReference type="Pfam" id="PF01597">
    <property type="entry name" value="GCV_H"/>
    <property type="match status" value="1"/>
</dbReference>
<reference evidence="6 7" key="1">
    <citation type="journal article" date="2020" name="ISME J.">
        <title>Comparative genomics reveals insights into cyanobacterial evolution and habitat adaptation.</title>
        <authorList>
            <person name="Chen M.Y."/>
            <person name="Teng W.K."/>
            <person name="Zhao L."/>
            <person name="Hu C.X."/>
            <person name="Zhou Y.K."/>
            <person name="Han B.P."/>
            <person name="Song L.R."/>
            <person name="Shu W.S."/>
        </authorList>
    </citation>
    <scope>NUCLEOTIDE SEQUENCE [LARGE SCALE GENOMIC DNA]</scope>
    <source>
        <strain evidence="6 7">FACHB-252</strain>
    </source>
</reference>
<dbReference type="InterPro" id="IPR033753">
    <property type="entry name" value="GCV_H/Fam206"/>
</dbReference>
<dbReference type="InterPro" id="IPR017453">
    <property type="entry name" value="GCV_H_sub"/>
</dbReference>
<name>A0ABR8H3V7_NOSPU</name>
<dbReference type="PROSITE" id="PS50968">
    <property type="entry name" value="BIOTINYL_LIPOYL"/>
    <property type="match status" value="1"/>
</dbReference>
<comment type="similarity">
    <text evidence="1 3">Belongs to the GcvH family.</text>
</comment>
<comment type="cofactor">
    <cofactor evidence="3">
        <name>(R)-lipoate</name>
        <dbReference type="ChEBI" id="CHEBI:83088"/>
    </cofactor>
    <text evidence="3">Binds 1 lipoyl cofactor covalently.</text>
</comment>
<dbReference type="HAMAP" id="MF_00272">
    <property type="entry name" value="GcvH"/>
    <property type="match status" value="1"/>
</dbReference>
<evidence type="ECO:0000313" key="7">
    <source>
        <dbReference type="Proteomes" id="UP000606396"/>
    </source>
</evidence>
<dbReference type="Proteomes" id="UP000606396">
    <property type="component" value="Unassembled WGS sequence"/>
</dbReference>
<dbReference type="PANTHER" id="PTHR11715:SF3">
    <property type="entry name" value="GLYCINE CLEAVAGE SYSTEM H PROTEIN-RELATED"/>
    <property type="match status" value="1"/>
</dbReference>
<comment type="function">
    <text evidence="3">The glycine cleavage system catalyzes the degradation of glycine. The H protein shuttles the methylamine group of glycine from the P protein to the T protein.</text>
</comment>
<keyword evidence="4" id="KW-0812">Transmembrane</keyword>
<dbReference type="PROSITE" id="PS00189">
    <property type="entry name" value="LIPOYL"/>
    <property type="match status" value="1"/>
</dbReference>